<dbReference type="Proteomes" id="UP001186974">
    <property type="component" value="Unassembled WGS sequence"/>
</dbReference>
<name>A0ACC3CU11_9PEZI</name>
<evidence type="ECO:0000313" key="2">
    <source>
        <dbReference type="Proteomes" id="UP001186974"/>
    </source>
</evidence>
<dbReference type="EMBL" id="JAWDJW010011647">
    <property type="protein sequence ID" value="KAK3044657.1"/>
    <property type="molecule type" value="Genomic_DNA"/>
</dbReference>
<comment type="caution">
    <text evidence="1">The sequence shown here is derived from an EMBL/GenBank/DDBJ whole genome shotgun (WGS) entry which is preliminary data.</text>
</comment>
<feature type="non-terminal residue" evidence="1">
    <location>
        <position position="1"/>
    </location>
</feature>
<protein>
    <submittedName>
        <fullName evidence="1">Uncharacterized protein</fullName>
    </submittedName>
</protein>
<accession>A0ACC3CU11</accession>
<reference evidence="1" key="1">
    <citation type="submission" date="2024-09" db="EMBL/GenBank/DDBJ databases">
        <title>Black Yeasts Isolated from many extreme environments.</title>
        <authorList>
            <person name="Coleine C."/>
            <person name="Stajich J.E."/>
            <person name="Selbmann L."/>
        </authorList>
    </citation>
    <scope>NUCLEOTIDE SEQUENCE</scope>
    <source>
        <strain evidence="1">CCFEE 5737</strain>
    </source>
</reference>
<sequence>PKAKTNGKADADDEDDDDDDDDEDDEEEDVREKVWKVGKVLVECKVAGVKKGGKVEVQVDVKPDLEMTVIAREVGGKGGVRAVIEAPQTAENGNA</sequence>
<proteinExistence type="predicted"/>
<gene>
    <name evidence="1" type="ORF">LTS18_000694</name>
</gene>
<organism evidence="1 2">
    <name type="scientific">Coniosporium uncinatum</name>
    <dbReference type="NCBI Taxonomy" id="93489"/>
    <lineage>
        <taxon>Eukaryota</taxon>
        <taxon>Fungi</taxon>
        <taxon>Dikarya</taxon>
        <taxon>Ascomycota</taxon>
        <taxon>Pezizomycotina</taxon>
        <taxon>Dothideomycetes</taxon>
        <taxon>Dothideomycetes incertae sedis</taxon>
        <taxon>Coniosporium</taxon>
    </lineage>
</organism>
<keyword evidence="2" id="KW-1185">Reference proteome</keyword>
<evidence type="ECO:0000313" key="1">
    <source>
        <dbReference type="EMBL" id="KAK3044657.1"/>
    </source>
</evidence>